<reference evidence="2" key="2">
    <citation type="submission" date="2020-09" db="EMBL/GenBank/DDBJ databases">
        <authorList>
            <person name="Kikuchi T."/>
        </authorList>
    </citation>
    <scope>NUCLEOTIDE SEQUENCE</scope>
    <source>
        <strain evidence="2">Ka4C1</strain>
    </source>
</reference>
<dbReference type="AlphaFoldDB" id="A0A1I7RT33"/>
<dbReference type="PANTHER" id="PTHR46163">
    <property type="entry name" value="TYROSINE-PROTEIN PHOSPHATASE-RELATED"/>
    <property type="match status" value="1"/>
</dbReference>
<dbReference type="EMBL" id="CAJFDI010000005">
    <property type="protein sequence ID" value="CAD5231462.1"/>
    <property type="molecule type" value="Genomic_DNA"/>
</dbReference>
<accession>A0A1I7RT33</accession>
<evidence type="ECO:0000313" key="5">
    <source>
        <dbReference type="WBParaSite" id="BXY_0388700.1"/>
    </source>
</evidence>
<proteinExistence type="predicted"/>
<dbReference type="Proteomes" id="UP000659654">
    <property type="component" value="Unassembled WGS sequence"/>
</dbReference>
<dbReference type="Gene3D" id="3.90.190.10">
    <property type="entry name" value="Protein tyrosine phosphatase superfamily"/>
    <property type="match status" value="1"/>
</dbReference>
<dbReference type="PANTHER" id="PTHR46163:SF5">
    <property type="entry name" value="TYROSINE-PROTEIN PHOSPHATASE"/>
    <property type="match status" value="1"/>
</dbReference>
<gene>
    <name evidence="2" type="ORF">BXYJ_LOCUS11558</name>
</gene>
<dbReference type="InterPro" id="IPR052782">
    <property type="entry name" value="Oocyte-zygote_transition_reg"/>
</dbReference>
<evidence type="ECO:0000259" key="1">
    <source>
        <dbReference type="Pfam" id="PF00102"/>
    </source>
</evidence>
<organism evidence="3 5">
    <name type="scientific">Bursaphelenchus xylophilus</name>
    <name type="common">Pinewood nematode worm</name>
    <name type="synonym">Aphelenchoides xylophilus</name>
    <dbReference type="NCBI Taxonomy" id="6326"/>
    <lineage>
        <taxon>Eukaryota</taxon>
        <taxon>Metazoa</taxon>
        <taxon>Ecdysozoa</taxon>
        <taxon>Nematoda</taxon>
        <taxon>Chromadorea</taxon>
        <taxon>Rhabditida</taxon>
        <taxon>Tylenchina</taxon>
        <taxon>Tylenchomorpha</taxon>
        <taxon>Aphelenchoidea</taxon>
        <taxon>Aphelenchoididae</taxon>
        <taxon>Bursaphelenchus</taxon>
    </lineage>
</organism>
<dbReference type="GO" id="GO:0004725">
    <property type="term" value="F:protein tyrosine phosphatase activity"/>
    <property type="evidence" value="ECO:0007669"/>
    <property type="project" value="InterPro"/>
</dbReference>
<evidence type="ECO:0000313" key="2">
    <source>
        <dbReference type="EMBL" id="CAD5231462.1"/>
    </source>
</evidence>
<dbReference type="OrthoDB" id="8815311at2759"/>
<dbReference type="SUPFAM" id="SSF52799">
    <property type="entry name" value="(Phosphotyrosine protein) phosphatases II"/>
    <property type="match status" value="1"/>
</dbReference>
<dbReference type="InterPro" id="IPR000242">
    <property type="entry name" value="PTP_cat"/>
</dbReference>
<dbReference type="Pfam" id="PF00102">
    <property type="entry name" value="Y_phosphatase"/>
    <property type="match status" value="1"/>
</dbReference>
<dbReference type="SMR" id="A0A1I7RT33"/>
<protein>
    <submittedName>
        <fullName evidence="2">(pine wood nematode) hypothetical protein</fullName>
    </submittedName>
    <submittedName>
        <fullName evidence="5">Tyrosine-protein phosphatase domain-containing protein</fullName>
    </submittedName>
</protein>
<evidence type="ECO:0000313" key="4">
    <source>
        <dbReference type="Proteomes" id="UP000659654"/>
    </source>
</evidence>
<dbReference type="InterPro" id="IPR029021">
    <property type="entry name" value="Prot-tyrosine_phosphatase-like"/>
</dbReference>
<feature type="domain" description="Tyrosine-protein phosphatase" evidence="1">
    <location>
        <begin position="10"/>
        <end position="42"/>
    </location>
</feature>
<dbReference type="Proteomes" id="UP000582659">
    <property type="component" value="Unassembled WGS sequence"/>
</dbReference>
<sequence length="71" mass="8722">MEGFQNGQPCEDMPVIFKELRNHRPYSIQNEVQYLFVHRVVLFYFVERYKKYDPNDPRYLKFPDEYNKAVA</sequence>
<dbReference type="Proteomes" id="UP000095284">
    <property type="component" value="Unplaced"/>
</dbReference>
<keyword evidence="4" id="KW-1185">Reference proteome</keyword>
<evidence type="ECO:0000313" key="3">
    <source>
        <dbReference type="Proteomes" id="UP000095284"/>
    </source>
</evidence>
<dbReference type="EMBL" id="CAJFCV020000005">
    <property type="protein sequence ID" value="CAG9122646.1"/>
    <property type="molecule type" value="Genomic_DNA"/>
</dbReference>
<name>A0A1I7RT33_BURXY</name>
<dbReference type="WBParaSite" id="BXY_0388700.1">
    <property type="protein sequence ID" value="BXY_0388700.1"/>
    <property type="gene ID" value="BXY_0388700"/>
</dbReference>
<reference evidence="5" key="1">
    <citation type="submission" date="2016-11" db="UniProtKB">
        <authorList>
            <consortium name="WormBaseParasite"/>
        </authorList>
    </citation>
    <scope>IDENTIFICATION</scope>
</reference>